<evidence type="ECO:0000256" key="4">
    <source>
        <dbReference type="ARBA" id="ARBA00011738"/>
    </source>
</evidence>
<evidence type="ECO:0000256" key="9">
    <source>
        <dbReference type="ARBA" id="ARBA00022801"/>
    </source>
</evidence>
<evidence type="ECO:0000256" key="14">
    <source>
        <dbReference type="ARBA" id="ARBA00055676"/>
    </source>
</evidence>
<comment type="pathway">
    <text evidence="2">Cofactor biosynthesis; 7,8-dihydroneopterin triphosphate biosynthesis; 7,8-dihydroneopterin triphosphate from GTP: step 1/1.</text>
</comment>
<evidence type="ECO:0000313" key="18">
    <source>
        <dbReference type="Proteomes" id="UP000288805"/>
    </source>
</evidence>
<reference evidence="16 18" key="1">
    <citation type="journal article" date="2018" name="PLoS Genet.">
        <title>Population sequencing reveals clonal diversity and ancestral inbreeding in the grapevine cultivar Chardonnay.</title>
        <authorList>
            <person name="Roach M.J."/>
            <person name="Johnson D.L."/>
            <person name="Bohlmann J."/>
            <person name="van Vuuren H.J."/>
            <person name="Jones S.J."/>
            <person name="Pretorius I.S."/>
            <person name="Schmidt S.A."/>
            <person name="Borneman A.R."/>
        </authorList>
    </citation>
    <scope>NUCLEOTIDE SEQUENCE [LARGE SCALE GENOMIC DNA]</scope>
    <source>
        <strain evidence="18">cv. Chardonnay</strain>
        <strain evidence="16">I10V1</strain>
        <tissue evidence="16">Leaf</tissue>
    </source>
</reference>
<evidence type="ECO:0000256" key="2">
    <source>
        <dbReference type="ARBA" id="ARBA00005080"/>
    </source>
</evidence>
<dbReference type="Gene3D" id="3.30.1130.10">
    <property type="match status" value="2"/>
</dbReference>
<keyword evidence="12" id="KW-0342">GTP-binding</keyword>
<comment type="caution">
    <text evidence="16">The sequence shown here is derived from an EMBL/GenBank/DDBJ whole genome shotgun (WGS) entry which is preliminary data.</text>
</comment>
<evidence type="ECO:0000256" key="3">
    <source>
        <dbReference type="ARBA" id="ARBA00008085"/>
    </source>
</evidence>
<keyword evidence="7" id="KW-0479">Metal-binding</keyword>
<dbReference type="GO" id="GO:0046872">
    <property type="term" value="F:metal ion binding"/>
    <property type="evidence" value="ECO:0007669"/>
    <property type="project" value="UniProtKB-KW"/>
</dbReference>
<accession>A0A438CFI3</accession>
<dbReference type="Proteomes" id="UP000288805">
    <property type="component" value="Unassembled WGS sequence"/>
</dbReference>
<dbReference type="FunFam" id="3.30.1130.10:FF:000008">
    <property type="entry name" value="GTP cyclohydrolase 1"/>
    <property type="match status" value="1"/>
</dbReference>
<dbReference type="GO" id="GO:0003934">
    <property type="term" value="F:GTP cyclohydrolase I activity"/>
    <property type="evidence" value="ECO:0007669"/>
    <property type="project" value="UniProtKB-EC"/>
</dbReference>
<dbReference type="UniPathway" id="UPA00848">
    <property type="reaction ID" value="UER00151"/>
</dbReference>
<gene>
    <name evidence="16" type="primary">GCH1_3</name>
    <name evidence="17" type="synonym">GCH1_5</name>
    <name evidence="17" type="ORF">CK203_039381</name>
    <name evidence="16" type="ORF">CK203_101089</name>
</gene>
<evidence type="ECO:0000256" key="10">
    <source>
        <dbReference type="ARBA" id="ARBA00022833"/>
    </source>
</evidence>
<comment type="catalytic activity">
    <reaction evidence="1">
        <text>GTP + H2O = 7,8-dihydroneopterin 3'-triphosphate + formate + H(+)</text>
        <dbReference type="Rhea" id="RHEA:17473"/>
        <dbReference type="ChEBI" id="CHEBI:15377"/>
        <dbReference type="ChEBI" id="CHEBI:15378"/>
        <dbReference type="ChEBI" id="CHEBI:15740"/>
        <dbReference type="ChEBI" id="CHEBI:37565"/>
        <dbReference type="ChEBI" id="CHEBI:58462"/>
        <dbReference type="EC" id="3.5.4.16"/>
    </reaction>
</comment>
<evidence type="ECO:0000256" key="8">
    <source>
        <dbReference type="ARBA" id="ARBA00022741"/>
    </source>
</evidence>
<dbReference type="EMBL" id="QGNW01002260">
    <property type="protein sequence ID" value="RVW21926.1"/>
    <property type="molecule type" value="Genomic_DNA"/>
</dbReference>
<dbReference type="GO" id="GO:0006729">
    <property type="term" value="P:tetrahydrobiopterin biosynthetic process"/>
    <property type="evidence" value="ECO:0007669"/>
    <property type="project" value="UniProtKB-KW"/>
</dbReference>
<comment type="subunit">
    <text evidence="4">Homodimer.</text>
</comment>
<evidence type="ECO:0000313" key="17">
    <source>
        <dbReference type="EMBL" id="RVW92582.1"/>
    </source>
</evidence>
<evidence type="ECO:0000259" key="15">
    <source>
        <dbReference type="Pfam" id="PF01227"/>
    </source>
</evidence>
<evidence type="ECO:0000256" key="7">
    <source>
        <dbReference type="ARBA" id="ARBA00022723"/>
    </source>
</evidence>
<evidence type="ECO:0000256" key="6">
    <source>
        <dbReference type="ARBA" id="ARBA00017272"/>
    </source>
</evidence>
<keyword evidence="10" id="KW-0862">Zinc</keyword>
<dbReference type="InterPro" id="IPR001474">
    <property type="entry name" value="GTP_CycHdrlase_I"/>
</dbReference>
<feature type="domain" description="GTP cyclohydrolase I" evidence="15">
    <location>
        <begin position="117"/>
        <end position="201"/>
    </location>
</feature>
<evidence type="ECO:0000256" key="13">
    <source>
        <dbReference type="ARBA" id="ARBA00030854"/>
    </source>
</evidence>
<evidence type="ECO:0000313" key="16">
    <source>
        <dbReference type="EMBL" id="RVW21926.1"/>
    </source>
</evidence>
<dbReference type="GO" id="GO:0046654">
    <property type="term" value="P:tetrahydrofolate biosynthetic process"/>
    <property type="evidence" value="ECO:0007669"/>
    <property type="project" value="InterPro"/>
</dbReference>
<dbReference type="EMBL" id="QGNW01000136">
    <property type="protein sequence ID" value="RVW92582.1"/>
    <property type="molecule type" value="Genomic_DNA"/>
</dbReference>
<name>A0A438CFI3_VITVI</name>
<protein>
    <recommendedName>
        <fullName evidence="6">GTP cyclohydrolase 1</fullName>
        <ecNumber evidence="5">3.5.4.16</ecNumber>
    </recommendedName>
    <alternativeName>
        <fullName evidence="13">GTP cyclohydrolase I</fullName>
    </alternativeName>
</protein>
<keyword evidence="11" id="KW-0783">Tetrahydrobiopterin biosynthesis</keyword>
<dbReference type="EC" id="3.5.4.16" evidence="5"/>
<dbReference type="InterPro" id="IPR043134">
    <property type="entry name" value="GTP-CH-I_N"/>
</dbReference>
<dbReference type="GO" id="GO:0005525">
    <property type="term" value="F:GTP binding"/>
    <property type="evidence" value="ECO:0007669"/>
    <property type="project" value="UniProtKB-KW"/>
</dbReference>
<dbReference type="Pfam" id="PF01227">
    <property type="entry name" value="GTP_cyclohydroI"/>
    <property type="match status" value="2"/>
</dbReference>
<dbReference type="PANTHER" id="PTHR11109:SF7">
    <property type="entry name" value="GTP CYCLOHYDROLASE 1"/>
    <property type="match status" value="1"/>
</dbReference>
<dbReference type="FunFam" id="3.30.1130.10:FF:000007">
    <property type="entry name" value="GTP cyclohydrolase 1"/>
    <property type="match status" value="1"/>
</dbReference>
<keyword evidence="8" id="KW-0547">Nucleotide-binding</keyword>
<dbReference type="AlphaFoldDB" id="A0A438CFI3"/>
<evidence type="ECO:0000256" key="5">
    <source>
        <dbReference type="ARBA" id="ARBA00012715"/>
    </source>
</evidence>
<comment type="similarity">
    <text evidence="3">Belongs to the GTP cyclohydrolase I family.</text>
</comment>
<dbReference type="GO" id="GO:0046656">
    <property type="term" value="P:folic acid biosynthetic process"/>
    <property type="evidence" value="ECO:0007669"/>
    <property type="project" value="UniProtKB-ARBA"/>
</dbReference>
<dbReference type="SUPFAM" id="SSF55620">
    <property type="entry name" value="Tetrahydrobiopterin biosynthesis enzymes-like"/>
    <property type="match status" value="2"/>
</dbReference>
<keyword evidence="9 16" id="KW-0378">Hydrolase</keyword>
<dbReference type="PANTHER" id="PTHR11109">
    <property type="entry name" value="GTP CYCLOHYDROLASE I"/>
    <property type="match status" value="1"/>
</dbReference>
<sequence length="474" mass="51848">MGALDEGHFSVELEDGVNVEVGFEPETLPIEEAVKVLLQGLGEDINREGIRKTPARVAKALCEGTRVGAFMGKKKAIEGGLLMQIGYRQKAKDIVQGALFPEAGLDEGVGHAGGVGGLVIVRDLDLFSYCESCLLPFQVKCHVGYVPSGQQVVGLSKLSRVADVFAKRLQDPQRLADEVCSALNHGIKPAGVAVVLQCLHIHFPNLELGFLDSTHQEWVKVSVCSGKGLFENSKATIWSDFLSLLKFRGMNVEKTRTKDSTSPCWCPSQSSSALIPCKIELVHQMDAAVTSILKSLGEDPSRKELVRTPNRYVRWLMNFEKANLELKLNGFVCGKMDPFHPSCNEAEMQSELNLAFWSLCEHHLLPFHGVVHIGYFCTKGTNPIARSILESIVHFYGFKLQVQERLTRQVSETVSSLLGGDVIVVVEASHSCMVSRGIEKLGSNTATMALLGRFSTDAAAKNMFLQSIQNTSTS</sequence>
<dbReference type="InterPro" id="IPR043133">
    <property type="entry name" value="GTP-CH-I_C/QueF"/>
</dbReference>
<dbReference type="InterPro" id="IPR020602">
    <property type="entry name" value="GTP_CycHdrlase_I_dom"/>
</dbReference>
<evidence type="ECO:0000256" key="12">
    <source>
        <dbReference type="ARBA" id="ARBA00023134"/>
    </source>
</evidence>
<evidence type="ECO:0000256" key="11">
    <source>
        <dbReference type="ARBA" id="ARBA00023007"/>
    </source>
</evidence>
<feature type="domain" description="GTP cyclohydrolase I" evidence="15">
    <location>
        <begin position="286"/>
        <end position="468"/>
    </location>
</feature>
<organism evidence="16 18">
    <name type="scientific">Vitis vinifera</name>
    <name type="common">Grape</name>
    <dbReference type="NCBI Taxonomy" id="29760"/>
    <lineage>
        <taxon>Eukaryota</taxon>
        <taxon>Viridiplantae</taxon>
        <taxon>Streptophyta</taxon>
        <taxon>Embryophyta</taxon>
        <taxon>Tracheophyta</taxon>
        <taxon>Spermatophyta</taxon>
        <taxon>Magnoliopsida</taxon>
        <taxon>eudicotyledons</taxon>
        <taxon>Gunneridae</taxon>
        <taxon>Pentapetalae</taxon>
        <taxon>rosids</taxon>
        <taxon>Vitales</taxon>
        <taxon>Vitaceae</taxon>
        <taxon>Viteae</taxon>
        <taxon>Vitis</taxon>
    </lineage>
</organism>
<proteinExistence type="inferred from homology"/>
<dbReference type="Gene3D" id="1.10.286.10">
    <property type="match status" value="2"/>
</dbReference>
<comment type="function">
    <text evidence="14">GTP cyclohydrolase 1 is the first enzyme in the biosynthetic pathway leading to folic acid.</text>
</comment>
<evidence type="ECO:0000256" key="1">
    <source>
        <dbReference type="ARBA" id="ARBA00001052"/>
    </source>
</evidence>